<dbReference type="PANTHER" id="PTHR10545">
    <property type="entry name" value="DIAMINE N-ACETYLTRANSFERASE"/>
    <property type="match status" value="1"/>
</dbReference>
<evidence type="ECO:0000313" key="6">
    <source>
        <dbReference type="Proteomes" id="UP000198828"/>
    </source>
</evidence>
<evidence type="ECO:0000259" key="4">
    <source>
        <dbReference type="PROSITE" id="PS51186"/>
    </source>
</evidence>
<sequence>MLIDTSLDNFKIRFAEEKDVPLILEFIKELADYEKMLNEVVATDQILKESLFERKMAEVIIGEYDNKPVAFALFFHNFSTFLGRPGIYLEDLYVKPEMRGKGIGKIMLSFLAKLCVERKCGRLEWWCLDWNEPAIEFYKQMGAIPMDEWTVYRVCGDAIEKLAMKVSK</sequence>
<keyword evidence="5" id="KW-0689">Ribosomal protein</keyword>
<feature type="domain" description="N-acetyltransferase" evidence="4">
    <location>
        <begin position="10"/>
        <end position="168"/>
    </location>
</feature>
<evidence type="ECO:0000256" key="3">
    <source>
        <dbReference type="ARBA" id="ARBA00023315"/>
    </source>
</evidence>
<dbReference type="AlphaFoldDB" id="A0A1H3E0M9"/>
<proteinExistence type="inferred from homology"/>
<dbReference type="RefSeq" id="WP_200773799.1">
    <property type="nucleotide sequence ID" value="NZ_BSYN01000005.1"/>
</dbReference>
<dbReference type="Pfam" id="PF00583">
    <property type="entry name" value="Acetyltransf_1"/>
    <property type="match status" value="1"/>
</dbReference>
<dbReference type="Gene3D" id="3.40.630.30">
    <property type="match status" value="1"/>
</dbReference>
<comment type="similarity">
    <text evidence="1">Belongs to the acetyltransferase family.</text>
</comment>
<keyword evidence="5" id="KW-0687">Ribonucleoprotein</keyword>
<dbReference type="EMBL" id="FNNG01000017">
    <property type="protein sequence ID" value="SDX72170.1"/>
    <property type="molecule type" value="Genomic_DNA"/>
</dbReference>
<dbReference type="GO" id="GO:0005840">
    <property type="term" value="C:ribosome"/>
    <property type="evidence" value="ECO:0007669"/>
    <property type="project" value="UniProtKB-KW"/>
</dbReference>
<dbReference type="SUPFAM" id="SSF55729">
    <property type="entry name" value="Acyl-CoA N-acyltransferases (Nat)"/>
    <property type="match status" value="1"/>
</dbReference>
<dbReference type="Proteomes" id="UP000198828">
    <property type="component" value="Unassembled WGS sequence"/>
</dbReference>
<evidence type="ECO:0000256" key="2">
    <source>
        <dbReference type="ARBA" id="ARBA00022679"/>
    </source>
</evidence>
<protein>
    <submittedName>
        <fullName evidence="5">Ribosomal protein S18 acetylase RimI</fullName>
    </submittedName>
</protein>
<dbReference type="InterPro" id="IPR000182">
    <property type="entry name" value="GNAT_dom"/>
</dbReference>
<dbReference type="InterPro" id="IPR016181">
    <property type="entry name" value="Acyl_CoA_acyltransferase"/>
</dbReference>
<name>A0A1H3E0M9_9FIRM</name>
<accession>A0A1H3E0M9</accession>
<dbReference type="FunFam" id="3.40.630.30:FF:000064">
    <property type="entry name" value="GNAT family acetyltransferase"/>
    <property type="match status" value="1"/>
</dbReference>
<dbReference type="CDD" id="cd04301">
    <property type="entry name" value="NAT_SF"/>
    <property type="match status" value="1"/>
</dbReference>
<dbReference type="InterPro" id="IPR051016">
    <property type="entry name" value="Diverse_Substrate_AcTransf"/>
</dbReference>
<keyword evidence="3" id="KW-0012">Acyltransferase</keyword>
<organism evidence="5 6">
    <name type="scientific">Tepidimicrobium xylanilyticum</name>
    <dbReference type="NCBI Taxonomy" id="1123352"/>
    <lineage>
        <taxon>Bacteria</taxon>
        <taxon>Bacillati</taxon>
        <taxon>Bacillota</taxon>
        <taxon>Tissierellia</taxon>
        <taxon>Tissierellales</taxon>
        <taxon>Tepidimicrobiaceae</taxon>
        <taxon>Tepidimicrobium</taxon>
    </lineage>
</organism>
<keyword evidence="2" id="KW-0808">Transferase</keyword>
<reference evidence="5 6" key="1">
    <citation type="submission" date="2016-10" db="EMBL/GenBank/DDBJ databases">
        <authorList>
            <person name="de Groot N.N."/>
        </authorList>
    </citation>
    <scope>NUCLEOTIDE SEQUENCE [LARGE SCALE GENOMIC DNA]</scope>
    <source>
        <strain evidence="5 6">DSM 23310</strain>
    </source>
</reference>
<evidence type="ECO:0000313" key="5">
    <source>
        <dbReference type="EMBL" id="SDX72170.1"/>
    </source>
</evidence>
<dbReference type="PANTHER" id="PTHR10545:SF29">
    <property type="entry name" value="GH14572P-RELATED"/>
    <property type="match status" value="1"/>
</dbReference>
<keyword evidence="6" id="KW-1185">Reference proteome</keyword>
<gene>
    <name evidence="5" type="ORF">SAMN05660923_02808</name>
</gene>
<evidence type="ECO:0000256" key="1">
    <source>
        <dbReference type="ARBA" id="ARBA00008694"/>
    </source>
</evidence>
<dbReference type="GO" id="GO:0008080">
    <property type="term" value="F:N-acetyltransferase activity"/>
    <property type="evidence" value="ECO:0007669"/>
    <property type="project" value="UniProtKB-ARBA"/>
</dbReference>
<dbReference type="PROSITE" id="PS51186">
    <property type="entry name" value="GNAT"/>
    <property type="match status" value="1"/>
</dbReference>